<comment type="caution">
    <text evidence="1">The sequence shown here is derived from an EMBL/GenBank/DDBJ whole genome shotgun (WGS) entry which is preliminary data.</text>
</comment>
<keyword evidence="2" id="KW-1185">Reference proteome</keyword>
<proteinExistence type="predicted"/>
<name>A0ABU6IKR2_9ACTN</name>
<reference evidence="1 2" key="1">
    <citation type="submission" date="2024-01" db="EMBL/GenBank/DDBJ databases">
        <title>novel species in genus Adlercreutzia.</title>
        <authorList>
            <person name="Liu X."/>
        </authorList>
    </citation>
    <scope>NUCLEOTIDE SEQUENCE [LARGE SCALE GENOMIC DNA]</scope>
    <source>
        <strain evidence="1 2">R7</strain>
    </source>
</reference>
<accession>A0ABU6IKR2</accession>
<evidence type="ECO:0000313" key="2">
    <source>
        <dbReference type="Proteomes" id="UP001349994"/>
    </source>
</evidence>
<organism evidence="1 2">
    <name type="scientific">Adlercreutzia wanghongyangiae</name>
    <dbReference type="NCBI Taxonomy" id="3111451"/>
    <lineage>
        <taxon>Bacteria</taxon>
        <taxon>Bacillati</taxon>
        <taxon>Actinomycetota</taxon>
        <taxon>Coriobacteriia</taxon>
        <taxon>Eggerthellales</taxon>
        <taxon>Eggerthellaceae</taxon>
        <taxon>Adlercreutzia</taxon>
    </lineage>
</organism>
<dbReference type="EMBL" id="JAYMFF010000032">
    <property type="protein sequence ID" value="MEC4177048.1"/>
    <property type="molecule type" value="Genomic_DNA"/>
</dbReference>
<protein>
    <submittedName>
        <fullName evidence="1">Uncharacterized protein</fullName>
    </submittedName>
</protein>
<evidence type="ECO:0000313" key="1">
    <source>
        <dbReference type="EMBL" id="MEC4177048.1"/>
    </source>
</evidence>
<gene>
    <name evidence="1" type="ORF">VIN30_11365</name>
</gene>
<dbReference type="RefSeq" id="WP_338211621.1">
    <property type="nucleotide sequence ID" value="NZ_JAYMFF010000032.1"/>
</dbReference>
<dbReference type="Proteomes" id="UP001349994">
    <property type="component" value="Unassembled WGS sequence"/>
</dbReference>
<sequence length="356" mass="38851">MARNSHLTVEQLALVVRRKQKLRERMDEVEALLTGRGTPLSQLAPPAPAGRRALVQQLVQADALNGAIDALKDAGQFSHYRGSALDAVPPAPPGEHDALVASFFACAVPLAGATPWYAGAMDDIVALGRSVQRHRGRERLLLLEELYDGTDYLAEGVPRPDDFFSMMDDVYGALTEAPVSEIIPDHLRAWAAALDPELFSDEARTAQLFPVSPAELDAAVAAGAVDAEVAERNRAAVQAHWDELVDRAARMQPWEAEAQQAAAQEDALRHQRIRERLDAWRAGFTEAEELCENYRAFREELFEGPGCPADFADRVERAAETVLVQQGRSLLARKATADEAVHLLGRVRARLAGGGE</sequence>